<proteinExistence type="predicted"/>
<evidence type="ECO:0000313" key="1">
    <source>
        <dbReference type="EMBL" id="ATU83823.1"/>
    </source>
</evidence>
<name>A0A2D3I617_9VIRU</name>
<organism evidence="1">
    <name type="scientific">White spot syndrome virus</name>
    <dbReference type="NCBI Taxonomy" id="342409"/>
    <lineage>
        <taxon>Viruses</taxon>
        <taxon>Viruses incertae sedis</taxon>
        <taxon>Naldaviricetes</taxon>
        <taxon>Nimaviridae</taxon>
        <taxon>Whispovirus</taxon>
    </lineage>
</organism>
<protein>
    <submittedName>
        <fullName evidence="1">ORF1331</fullName>
    </submittedName>
</protein>
<dbReference type="Proteomes" id="UP000267516">
    <property type="component" value="Segment"/>
</dbReference>
<sequence>MWSFTRLFFQLLIIARSFILHALHFLGVIRGVTGTLDQKSVSLYLSSLSLSEGLLSPFSSSTTAAAAAATTSGLLTRGGNH</sequence>
<accession>A0A2D3I617</accession>
<reference evidence="1" key="1">
    <citation type="journal article" date="2018" name="Aquaculture">
        <title>Complete genome sequence of a white spot syndrome virus associated with a disease incursion in Australia.</title>
        <authorList>
            <person name="Oakey J."/>
            <person name="Smith C.S."/>
        </authorList>
    </citation>
    <scope>NUCLEOTIDE SEQUENCE [LARGE SCALE GENOMIC DNA]</scope>
    <source>
        <strain evidence="1">WSSV-AU</strain>
    </source>
</reference>
<dbReference type="EMBL" id="MF768985">
    <property type="protein sequence ID" value="ATU83823.1"/>
    <property type="molecule type" value="Genomic_DNA"/>
</dbReference>